<dbReference type="InterPro" id="IPR001611">
    <property type="entry name" value="Leu-rich_rpt"/>
</dbReference>
<protein>
    <recommendedName>
        <fullName evidence="5">L domain-like protein</fullName>
    </recommendedName>
</protein>
<keyword evidence="4" id="KW-1185">Reference proteome</keyword>
<proteinExistence type="predicted"/>
<evidence type="ECO:0000256" key="2">
    <source>
        <dbReference type="ARBA" id="ARBA00022737"/>
    </source>
</evidence>
<dbReference type="Pfam" id="PF00560">
    <property type="entry name" value="LRR_1"/>
    <property type="match status" value="1"/>
</dbReference>
<dbReference type="InterPro" id="IPR050216">
    <property type="entry name" value="LRR_domain-containing"/>
</dbReference>
<dbReference type="InterPro" id="IPR032675">
    <property type="entry name" value="LRR_dom_sf"/>
</dbReference>
<dbReference type="SMART" id="SM00369">
    <property type="entry name" value="LRR_TYP"/>
    <property type="match status" value="3"/>
</dbReference>
<sequence length="443" mass="49791">MDPQLSINISRMDFVEWPDEVIYECSEGIQRIAAAHNRLTRVPSEFIRFSKLRYLSLRSNNLQAFPGILLSMGSLEILDLSRNNISKMPLANGQMCLKVLSVSYNQLTTLPPWLPAMNKLRVLKVDNNPLVLPRISDLSTAVDASGRIFDMKCFKELFTDCDTSNAPVDSRLESPSAKKNVMGRIRVSQGSGQFALYSLLDSLFNFMQLLRDFVAFAPQTLNFNGLGARLRSLFFLRAINDLILSRPCLEVLLRLLSDFFSNICKLLKSSLNLVPLTLDDSGLLFRSDCELLKCLASVRLTYCGFVDRFLRNGSVHTLIGNCWETPKRAERVLSGIETSLAKLRRSITCLSPEDHGIEKPDGVATALDGAVRQIVVLRFLLTNYANNGTLSTKTKSFKQELNRFFSILVVIAEYLAERRDTGGPMNYEMARIIRSAKILPTLL</sequence>
<evidence type="ECO:0000256" key="1">
    <source>
        <dbReference type="ARBA" id="ARBA00022614"/>
    </source>
</evidence>
<reference evidence="3 4" key="1">
    <citation type="journal article" date="2018" name="Nat. Ecol. Evol.">
        <title>Pezizomycetes genomes reveal the molecular basis of ectomycorrhizal truffle lifestyle.</title>
        <authorList>
            <person name="Murat C."/>
            <person name="Payen T."/>
            <person name="Noel B."/>
            <person name="Kuo A."/>
            <person name="Morin E."/>
            <person name="Chen J."/>
            <person name="Kohler A."/>
            <person name="Krizsan K."/>
            <person name="Balestrini R."/>
            <person name="Da Silva C."/>
            <person name="Montanini B."/>
            <person name="Hainaut M."/>
            <person name="Levati E."/>
            <person name="Barry K.W."/>
            <person name="Belfiori B."/>
            <person name="Cichocki N."/>
            <person name="Clum A."/>
            <person name="Dockter R.B."/>
            <person name="Fauchery L."/>
            <person name="Guy J."/>
            <person name="Iotti M."/>
            <person name="Le Tacon F."/>
            <person name="Lindquist E.A."/>
            <person name="Lipzen A."/>
            <person name="Malagnac F."/>
            <person name="Mello A."/>
            <person name="Molinier V."/>
            <person name="Miyauchi S."/>
            <person name="Poulain J."/>
            <person name="Riccioni C."/>
            <person name="Rubini A."/>
            <person name="Sitrit Y."/>
            <person name="Splivallo R."/>
            <person name="Traeger S."/>
            <person name="Wang M."/>
            <person name="Zifcakova L."/>
            <person name="Wipf D."/>
            <person name="Zambonelli A."/>
            <person name="Paolocci F."/>
            <person name="Nowrousian M."/>
            <person name="Ottonello S."/>
            <person name="Baldrian P."/>
            <person name="Spatafora J.W."/>
            <person name="Henrissat B."/>
            <person name="Nagy L.G."/>
            <person name="Aury J.M."/>
            <person name="Wincker P."/>
            <person name="Grigoriev I.V."/>
            <person name="Bonfante P."/>
            <person name="Martin F.M."/>
        </authorList>
    </citation>
    <scope>NUCLEOTIDE SEQUENCE [LARGE SCALE GENOMIC DNA]</scope>
    <source>
        <strain evidence="3 4">RN42</strain>
    </source>
</reference>
<evidence type="ECO:0008006" key="5">
    <source>
        <dbReference type="Google" id="ProtNLM"/>
    </source>
</evidence>
<dbReference type="PROSITE" id="PS51450">
    <property type="entry name" value="LRR"/>
    <property type="match status" value="1"/>
</dbReference>
<dbReference type="Proteomes" id="UP000275078">
    <property type="component" value="Unassembled WGS sequence"/>
</dbReference>
<accession>A0A3N4I6V8</accession>
<gene>
    <name evidence="3" type="ORF">BJ508DRAFT_414526</name>
</gene>
<dbReference type="InterPro" id="IPR003591">
    <property type="entry name" value="Leu-rich_rpt_typical-subtyp"/>
</dbReference>
<name>A0A3N4I6V8_ASCIM</name>
<dbReference type="PANTHER" id="PTHR48051">
    <property type="match status" value="1"/>
</dbReference>
<dbReference type="AlphaFoldDB" id="A0A3N4I6V8"/>
<keyword evidence="1" id="KW-0433">Leucine-rich repeat</keyword>
<dbReference type="OrthoDB" id="1394818at2759"/>
<dbReference type="Gene3D" id="3.80.10.10">
    <property type="entry name" value="Ribonuclease Inhibitor"/>
    <property type="match status" value="1"/>
</dbReference>
<dbReference type="SUPFAM" id="SSF52058">
    <property type="entry name" value="L domain-like"/>
    <property type="match status" value="1"/>
</dbReference>
<evidence type="ECO:0000313" key="4">
    <source>
        <dbReference type="Proteomes" id="UP000275078"/>
    </source>
</evidence>
<dbReference type="EMBL" id="ML119676">
    <property type="protein sequence ID" value="RPA81813.1"/>
    <property type="molecule type" value="Genomic_DNA"/>
</dbReference>
<organism evidence="3 4">
    <name type="scientific">Ascobolus immersus RN42</name>
    <dbReference type="NCBI Taxonomy" id="1160509"/>
    <lineage>
        <taxon>Eukaryota</taxon>
        <taxon>Fungi</taxon>
        <taxon>Dikarya</taxon>
        <taxon>Ascomycota</taxon>
        <taxon>Pezizomycotina</taxon>
        <taxon>Pezizomycetes</taxon>
        <taxon>Pezizales</taxon>
        <taxon>Ascobolaceae</taxon>
        <taxon>Ascobolus</taxon>
    </lineage>
</organism>
<dbReference type="GO" id="GO:0005737">
    <property type="term" value="C:cytoplasm"/>
    <property type="evidence" value="ECO:0007669"/>
    <property type="project" value="TreeGrafter"/>
</dbReference>
<dbReference type="STRING" id="1160509.A0A3N4I6V8"/>
<dbReference type="PANTHER" id="PTHR48051:SF46">
    <property type="entry name" value="LEUCINE RICH REPEAT-CONTAINING DOMAIN PROTEIN"/>
    <property type="match status" value="1"/>
</dbReference>
<keyword evidence="2" id="KW-0677">Repeat</keyword>
<evidence type="ECO:0000313" key="3">
    <source>
        <dbReference type="EMBL" id="RPA81813.1"/>
    </source>
</evidence>
<dbReference type="Pfam" id="PF13855">
    <property type="entry name" value="LRR_8"/>
    <property type="match status" value="1"/>
</dbReference>